<dbReference type="PANTHER" id="PTHR43228:SF1">
    <property type="entry name" value="TWO-COMPONENT RESPONSE REGULATOR ARR22"/>
    <property type="match status" value="1"/>
</dbReference>
<proteinExistence type="predicted"/>
<keyword evidence="4" id="KW-1185">Reference proteome</keyword>
<dbReference type="RefSeq" id="WP_073615682.1">
    <property type="nucleotide sequence ID" value="NZ_FRFE01000029.1"/>
</dbReference>
<dbReference type="Proteomes" id="UP000184603">
    <property type="component" value="Unassembled WGS sequence"/>
</dbReference>
<dbReference type="InterPro" id="IPR011006">
    <property type="entry name" value="CheY-like_superfamily"/>
</dbReference>
<dbReference type="AlphaFoldDB" id="A0A1M7YGZ8"/>
<dbReference type="GO" id="GO:0000160">
    <property type="term" value="P:phosphorelay signal transduction system"/>
    <property type="evidence" value="ECO:0007669"/>
    <property type="project" value="InterPro"/>
</dbReference>
<gene>
    <name evidence="3" type="ORF">SAMN02745220_04271</name>
</gene>
<dbReference type="Gene3D" id="3.40.50.2300">
    <property type="match status" value="1"/>
</dbReference>
<feature type="domain" description="Response regulatory" evidence="2">
    <location>
        <begin position="1"/>
        <end position="108"/>
    </location>
</feature>
<feature type="modified residue" description="4-aspartylphosphate" evidence="1">
    <location>
        <position position="34"/>
    </location>
</feature>
<accession>A0A1M7YGZ8</accession>
<dbReference type="OrthoDB" id="9790466at2"/>
<name>A0A1M7YGZ8_9BACT</name>
<dbReference type="SUPFAM" id="SSF52172">
    <property type="entry name" value="CheY-like"/>
    <property type="match status" value="1"/>
</dbReference>
<evidence type="ECO:0000313" key="3">
    <source>
        <dbReference type="EMBL" id="SHO51890.1"/>
    </source>
</evidence>
<dbReference type="Pfam" id="PF00072">
    <property type="entry name" value="Response_reg"/>
    <property type="match status" value="1"/>
</dbReference>
<evidence type="ECO:0000256" key="1">
    <source>
        <dbReference type="PROSITE-ProRule" id="PRU00169"/>
    </source>
</evidence>
<feature type="non-terminal residue" evidence="3">
    <location>
        <position position="1"/>
    </location>
</feature>
<keyword evidence="1" id="KW-0597">Phosphoprotein</keyword>
<evidence type="ECO:0000259" key="2">
    <source>
        <dbReference type="PROSITE" id="PS50110"/>
    </source>
</evidence>
<organism evidence="3 4">
    <name type="scientific">Desulfopila aestuarii DSM 18488</name>
    <dbReference type="NCBI Taxonomy" id="1121416"/>
    <lineage>
        <taxon>Bacteria</taxon>
        <taxon>Pseudomonadati</taxon>
        <taxon>Thermodesulfobacteriota</taxon>
        <taxon>Desulfobulbia</taxon>
        <taxon>Desulfobulbales</taxon>
        <taxon>Desulfocapsaceae</taxon>
        <taxon>Desulfopila</taxon>
    </lineage>
</organism>
<dbReference type="CDD" id="cd17546">
    <property type="entry name" value="REC_hyHK_CKI1_RcsC-like"/>
    <property type="match status" value="1"/>
</dbReference>
<protein>
    <submittedName>
        <fullName evidence="3">Two-component system, chemotaxis family, response regulator CheY</fullName>
    </submittedName>
</protein>
<dbReference type="SMART" id="SM00448">
    <property type="entry name" value="REC"/>
    <property type="match status" value="1"/>
</dbReference>
<dbReference type="EMBL" id="FRFE01000029">
    <property type="protein sequence ID" value="SHO51890.1"/>
    <property type="molecule type" value="Genomic_DNA"/>
</dbReference>
<dbReference type="STRING" id="1121416.SAMN02745220_04271"/>
<evidence type="ECO:0000313" key="4">
    <source>
        <dbReference type="Proteomes" id="UP000184603"/>
    </source>
</evidence>
<dbReference type="PROSITE" id="PS50110">
    <property type="entry name" value="RESPONSE_REGULATORY"/>
    <property type="match status" value="1"/>
</dbReference>
<dbReference type="PANTHER" id="PTHR43228">
    <property type="entry name" value="TWO-COMPONENT RESPONSE REGULATOR"/>
    <property type="match status" value="1"/>
</dbReference>
<sequence length="111" mass="12184">NGAIVDITVNGEEAVQAFRVALRKQQPYDLICMDIMMPIMDGHEALVEIREVEKSLGITGPEEVKVIMLSAIDDASTVMKAYYKGGATSYIVKPIDSERLILEMQNIGVIA</sequence>
<reference evidence="3 4" key="1">
    <citation type="submission" date="2016-12" db="EMBL/GenBank/DDBJ databases">
        <authorList>
            <person name="Song W.-J."/>
            <person name="Kurnit D.M."/>
        </authorList>
    </citation>
    <scope>NUCLEOTIDE SEQUENCE [LARGE SCALE GENOMIC DNA]</scope>
    <source>
        <strain evidence="3 4">DSM 18488</strain>
    </source>
</reference>
<dbReference type="InterPro" id="IPR001789">
    <property type="entry name" value="Sig_transdc_resp-reg_receiver"/>
</dbReference>
<dbReference type="InterPro" id="IPR052048">
    <property type="entry name" value="ST_Response_Regulator"/>
</dbReference>